<name>A0ABX2CUP1_9CYAN</name>
<dbReference type="Proteomes" id="UP000702425">
    <property type="component" value="Unassembled WGS sequence"/>
</dbReference>
<dbReference type="EMBL" id="SRRZ01000025">
    <property type="protein sequence ID" value="NQE34124.1"/>
    <property type="molecule type" value="Genomic_DNA"/>
</dbReference>
<feature type="compositionally biased region" description="Basic and acidic residues" evidence="1">
    <location>
        <begin position="909"/>
        <end position="928"/>
    </location>
</feature>
<gene>
    <name evidence="4" type="ORF">E5S67_01847</name>
</gene>
<dbReference type="RefSeq" id="WP_172186744.1">
    <property type="nucleotide sequence ID" value="NZ_CAWPPK010000168.1"/>
</dbReference>
<feature type="domain" description="VIT" evidence="3">
    <location>
        <begin position="424"/>
        <end position="555"/>
    </location>
</feature>
<accession>A0ABX2CUP1</accession>
<feature type="transmembrane region" description="Helical" evidence="2">
    <location>
        <begin position="113"/>
        <end position="133"/>
    </location>
</feature>
<organism evidence="4 5">
    <name type="scientific">Microcoleus asticus IPMA8</name>
    <dbReference type="NCBI Taxonomy" id="2563858"/>
    <lineage>
        <taxon>Bacteria</taxon>
        <taxon>Bacillati</taxon>
        <taxon>Cyanobacteriota</taxon>
        <taxon>Cyanophyceae</taxon>
        <taxon>Oscillatoriophycideae</taxon>
        <taxon>Oscillatoriales</taxon>
        <taxon>Microcoleaceae</taxon>
        <taxon>Microcoleus</taxon>
        <taxon>Microcoleus asticus</taxon>
    </lineage>
</organism>
<dbReference type="Pfam" id="PF08487">
    <property type="entry name" value="VIT"/>
    <property type="match status" value="1"/>
</dbReference>
<evidence type="ECO:0000259" key="3">
    <source>
        <dbReference type="PROSITE" id="PS51468"/>
    </source>
</evidence>
<feature type="transmembrane region" description="Helical" evidence="2">
    <location>
        <begin position="7"/>
        <end position="32"/>
    </location>
</feature>
<feature type="transmembrane region" description="Helical" evidence="2">
    <location>
        <begin position="52"/>
        <end position="71"/>
    </location>
</feature>
<dbReference type="NCBIfam" id="TIGR02921">
    <property type="entry name" value="PEP_integral"/>
    <property type="match status" value="1"/>
</dbReference>
<dbReference type="PROSITE" id="PS51468">
    <property type="entry name" value="VIT"/>
    <property type="match status" value="1"/>
</dbReference>
<evidence type="ECO:0000256" key="1">
    <source>
        <dbReference type="SAM" id="MobiDB-lite"/>
    </source>
</evidence>
<dbReference type="InterPro" id="IPR013694">
    <property type="entry name" value="VIT"/>
</dbReference>
<evidence type="ECO:0000313" key="4">
    <source>
        <dbReference type="EMBL" id="NQE34124.1"/>
    </source>
</evidence>
<keyword evidence="2" id="KW-0472">Membrane</keyword>
<evidence type="ECO:0000313" key="5">
    <source>
        <dbReference type="Proteomes" id="UP000702425"/>
    </source>
</evidence>
<feature type="transmembrane region" description="Helical" evidence="2">
    <location>
        <begin position="278"/>
        <end position="296"/>
    </location>
</feature>
<keyword evidence="2" id="KW-0812">Transmembrane</keyword>
<keyword evidence="5" id="KW-1185">Reference proteome</keyword>
<feature type="transmembrane region" description="Helical" evidence="2">
    <location>
        <begin position="83"/>
        <end position="101"/>
    </location>
</feature>
<comment type="caution">
    <text evidence="4">The sequence shown here is derived from an EMBL/GenBank/DDBJ whole genome shotgun (WGS) entry which is preliminary data.</text>
</comment>
<feature type="transmembrane region" description="Helical" evidence="2">
    <location>
        <begin position="226"/>
        <end position="257"/>
    </location>
</feature>
<sequence>MKKLKLVFNIIFQSIFWLWNLTFLSIVYLGILPYVGIPLIQATIDGIIPLEFFLSLTALIAIPTISTAIGFRTFRNQPLQLMRLFYGVETPLFLLCLLRLFLLRELNPASSQIIATLALCIAAFLVEMLYGYLGKIENVQNISDSQTAHNKQPRFLSLIGEKRSVWLQLGCHSLMLVVGIWAATLLMFYALPVGLFTVVGFFTLVIEFFKFTWVSPFLEMFKYGAWVWGLIWIPLSFILFGLTCSLFVVMPSLYGFLYIHSGRKIWQSFAAQYGKNQAIIGSLGVIAAWLAIFSALQQQPQVAALKMLATPAANDTVRQTLLAKSDMIRSGLVNAYLSPYRYLSTVGENNHIYEIYKNTLNFPDAAAQTVQNSYNFLMSPFLYKGSSADVKKAEKLYGEFFDTELQKGDTEAVKHAVQSTFNREEAKAGLLNVNEEKVWLQSQEVTVKENGDWADVELYEVYKNQTTNLQEVFYYFSLPESAAVTGIWLGDTGDLKKRFAFTVSPRGAAQQVYNQQVVERVDPALLEQIGPKQYRLRAFPIPVKREFSGTQTDTPTEMNLWLTYKVMRQPQGWAMPVLAEKRNIFWNQNTRRTIAGKEVKYSGKEARETWLPPFLPAVAQQPLTAQQAVLPGGNIISAKPLADANYSLPQGKKFAVILDTSRSMAAENKDVKETFEWLKANAAGKNAVNLYVASAAGMPPKFVEDVRNLDAAKVTFYGTIQLKDMLQQFAQLRGDKSYDTVFVVSDRHSYELSDDRQPKLSISAPLWTVHLGGLPPGYDDSTLKVIQDSGGGVSTDIKEAMQRVATTAASGKSTVSVVDGYVWSYAKTPQSKKTAKSAAVAESKNTGNEGFKQIAARQLITALSKQKSSTQLTQLDAMHAVAKNFKVVTPYSSMIVLVNDAQREQLKAAEAKSDRFDREVESGKEELTKPNNPLNVSGVPEPEEWLLLGVVAIGLLAVFLRQRRAKAVG</sequence>
<keyword evidence="2" id="KW-1133">Transmembrane helix</keyword>
<reference evidence="4 5" key="1">
    <citation type="journal article" date="2020" name="Sci. Rep.">
        <title>A novel cyanobacterial geosmin producer, revising GeoA distribution and dispersion patterns in Bacteria.</title>
        <authorList>
            <person name="Churro C."/>
            <person name="Semedo-Aguiar A.P."/>
            <person name="Silva A.D."/>
            <person name="Pereira-Leal J.B."/>
            <person name="Leite R.B."/>
        </authorList>
    </citation>
    <scope>NUCLEOTIDE SEQUENCE [LARGE SCALE GENOMIC DNA]</scope>
    <source>
        <strain evidence="4 5">IPMA8</strain>
    </source>
</reference>
<protein>
    <recommendedName>
        <fullName evidence="3">VIT domain-containing protein</fullName>
    </recommendedName>
</protein>
<proteinExistence type="predicted"/>
<feature type="region of interest" description="Disordered" evidence="1">
    <location>
        <begin position="909"/>
        <end position="935"/>
    </location>
</feature>
<feature type="transmembrane region" description="Helical" evidence="2">
    <location>
        <begin position="173"/>
        <end position="206"/>
    </location>
</feature>
<dbReference type="InterPro" id="IPR014270">
    <property type="entry name" value="PEP-CTERM_IMP"/>
</dbReference>
<evidence type="ECO:0000256" key="2">
    <source>
        <dbReference type="SAM" id="Phobius"/>
    </source>
</evidence>